<accession>A0AAF0WIX1</accession>
<sequence length="121" mass="13646">MLEFVYQHMGENVKPVSALPGKWQEYTITAMPKVIARKMTGCHKSDSRPFAVYECHNVPDTLIRVVPLLGRDGMKVQAVSVCHMNTSSWNAHYVAFYLLKAKPGIPVCHFLATDDIIWLAN</sequence>
<dbReference type="PANTHER" id="PTHR31236:SF32">
    <property type="entry name" value="BURP DOMAIN PROTEIN USPL1-LIKE"/>
    <property type="match status" value="1"/>
</dbReference>
<feature type="domain" description="BURP" evidence="1">
    <location>
        <begin position="1"/>
        <end position="121"/>
    </location>
</feature>
<reference evidence="2" key="1">
    <citation type="journal article" date="2016" name="Nat. Genet.">
        <title>A high-quality carrot genome assembly provides new insights into carotenoid accumulation and asterid genome evolution.</title>
        <authorList>
            <person name="Iorizzo M."/>
            <person name="Ellison S."/>
            <person name="Senalik D."/>
            <person name="Zeng P."/>
            <person name="Satapoomin P."/>
            <person name="Huang J."/>
            <person name="Bowman M."/>
            <person name="Iovene M."/>
            <person name="Sanseverino W."/>
            <person name="Cavagnaro P."/>
            <person name="Yildiz M."/>
            <person name="Macko-Podgorni A."/>
            <person name="Moranska E."/>
            <person name="Grzebelus E."/>
            <person name="Grzebelus D."/>
            <person name="Ashrafi H."/>
            <person name="Zheng Z."/>
            <person name="Cheng S."/>
            <person name="Spooner D."/>
            <person name="Van Deynze A."/>
            <person name="Simon P."/>
        </authorList>
    </citation>
    <scope>NUCLEOTIDE SEQUENCE</scope>
    <source>
        <tissue evidence="2">Leaf</tissue>
    </source>
</reference>
<dbReference type="PROSITE" id="PS51277">
    <property type="entry name" value="BURP"/>
    <property type="match status" value="1"/>
</dbReference>
<dbReference type="PANTHER" id="PTHR31236">
    <property type="entry name" value="BURP DOMAIN PROTEIN USPL1-LIKE"/>
    <property type="match status" value="1"/>
</dbReference>
<dbReference type="SMART" id="SM01045">
    <property type="entry name" value="BURP"/>
    <property type="match status" value="1"/>
</dbReference>
<keyword evidence="3" id="KW-1185">Reference proteome</keyword>
<dbReference type="EMBL" id="CP093345">
    <property type="protein sequence ID" value="WOG90755.1"/>
    <property type="molecule type" value="Genomic_DNA"/>
</dbReference>
<name>A0AAF0WIX1_DAUCS</name>
<protein>
    <recommendedName>
        <fullName evidence="1">BURP domain-containing protein</fullName>
    </recommendedName>
</protein>
<dbReference type="InterPro" id="IPR004873">
    <property type="entry name" value="BURP_dom"/>
</dbReference>
<evidence type="ECO:0000313" key="3">
    <source>
        <dbReference type="Proteomes" id="UP000077755"/>
    </source>
</evidence>
<dbReference type="Proteomes" id="UP000077755">
    <property type="component" value="Chromosome 3"/>
</dbReference>
<gene>
    <name evidence="2" type="ORF">DCAR_0309999</name>
</gene>
<reference evidence="2" key="2">
    <citation type="submission" date="2022-03" db="EMBL/GenBank/DDBJ databases">
        <title>Draft title - Genomic analysis of global carrot germplasm unveils the trajectory of domestication and the origin of high carotenoid orange carrot.</title>
        <authorList>
            <person name="Iorizzo M."/>
            <person name="Ellison S."/>
            <person name="Senalik D."/>
            <person name="Macko-Podgorni A."/>
            <person name="Grzebelus D."/>
            <person name="Bostan H."/>
            <person name="Rolling W."/>
            <person name="Curaba J."/>
            <person name="Simon P."/>
        </authorList>
    </citation>
    <scope>NUCLEOTIDE SEQUENCE</scope>
    <source>
        <tissue evidence="2">Leaf</tissue>
    </source>
</reference>
<dbReference type="Pfam" id="PF03181">
    <property type="entry name" value="BURP"/>
    <property type="match status" value="1"/>
</dbReference>
<evidence type="ECO:0000259" key="1">
    <source>
        <dbReference type="PROSITE" id="PS51277"/>
    </source>
</evidence>
<evidence type="ECO:0000313" key="2">
    <source>
        <dbReference type="EMBL" id="WOG90755.1"/>
    </source>
</evidence>
<proteinExistence type="predicted"/>
<dbReference type="InterPro" id="IPR044816">
    <property type="entry name" value="BURP"/>
</dbReference>
<dbReference type="AlphaFoldDB" id="A0AAF0WIX1"/>
<organism evidence="2 3">
    <name type="scientific">Daucus carota subsp. sativus</name>
    <name type="common">Carrot</name>
    <dbReference type="NCBI Taxonomy" id="79200"/>
    <lineage>
        <taxon>Eukaryota</taxon>
        <taxon>Viridiplantae</taxon>
        <taxon>Streptophyta</taxon>
        <taxon>Embryophyta</taxon>
        <taxon>Tracheophyta</taxon>
        <taxon>Spermatophyta</taxon>
        <taxon>Magnoliopsida</taxon>
        <taxon>eudicotyledons</taxon>
        <taxon>Gunneridae</taxon>
        <taxon>Pentapetalae</taxon>
        <taxon>asterids</taxon>
        <taxon>campanulids</taxon>
        <taxon>Apiales</taxon>
        <taxon>Apiaceae</taxon>
        <taxon>Apioideae</taxon>
        <taxon>Scandiceae</taxon>
        <taxon>Daucinae</taxon>
        <taxon>Daucus</taxon>
        <taxon>Daucus sect. Daucus</taxon>
    </lineage>
</organism>